<dbReference type="Proteomes" id="UP000280434">
    <property type="component" value="Unassembled WGS sequence"/>
</dbReference>
<name>A0A494XNC2_9BURK</name>
<proteinExistence type="predicted"/>
<keyword evidence="2" id="KW-1185">Reference proteome</keyword>
<reference evidence="1 2" key="1">
    <citation type="submission" date="2018-10" db="EMBL/GenBank/DDBJ databases">
        <title>Paraburkholderia sp. 7MK8-2, isolated from soil.</title>
        <authorList>
            <person name="Gao Z.-H."/>
            <person name="Qiu L.-H."/>
        </authorList>
    </citation>
    <scope>NUCLEOTIDE SEQUENCE [LARGE SCALE GENOMIC DNA]</scope>
    <source>
        <strain evidence="1 2">7MK8-2</strain>
    </source>
</reference>
<evidence type="ECO:0000313" key="1">
    <source>
        <dbReference type="EMBL" id="RKP49043.1"/>
    </source>
</evidence>
<comment type="caution">
    <text evidence="1">The sequence shown here is derived from an EMBL/GenBank/DDBJ whole genome shotgun (WGS) entry which is preliminary data.</text>
</comment>
<dbReference type="EMBL" id="RBZV01000003">
    <property type="protein sequence ID" value="RKP49043.1"/>
    <property type="molecule type" value="Genomic_DNA"/>
</dbReference>
<sequence length="66" mass="7638">MQANKWARGYFGLLRLDMVSRLLHRVMRHRERGAYRSRYDVYFASHMAMSGRVRACAASLSATMVA</sequence>
<protein>
    <submittedName>
        <fullName evidence="1">Uncharacterized protein</fullName>
    </submittedName>
</protein>
<dbReference type="AlphaFoldDB" id="A0A494XNC2"/>
<evidence type="ECO:0000313" key="2">
    <source>
        <dbReference type="Proteomes" id="UP000280434"/>
    </source>
</evidence>
<accession>A0A494XNC2</accession>
<organism evidence="1 2">
    <name type="scientific">Trinickia fusca</name>
    <dbReference type="NCBI Taxonomy" id="2419777"/>
    <lineage>
        <taxon>Bacteria</taxon>
        <taxon>Pseudomonadati</taxon>
        <taxon>Pseudomonadota</taxon>
        <taxon>Betaproteobacteria</taxon>
        <taxon>Burkholderiales</taxon>
        <taxon>Burkholderiaceae</taxon>
        <taxon>Trinickia</taxon>
    </lineage>
</organism>
<gene>
    <name evidence="1" type="ORF">D7S89_09515</name>
</gene>